<dbReference type="Pfam" id="PF15617">
    <property type="entry name" value="C-C_Bond_Lyase"/>
    <property type="match status" value="1"/>
</dbReference>
<dbReference type="InterPro" id="IPR015813">
    <property type="entry name" value="Pyrv/PenolPyrv_kinase-like_dom"/>
</dbReference>
<evidence type="ECO:0000256" key="5">
    <source>
        <dbReference type="PIRSR" id="PIRSR015582-2"/>
    </source>
</evidence>
<feature type="binding site" evidence="5">
    <location>
        <position position="131"/>
    </location>
    <ligand>
        <name>Mg(2+)</name>
        <dbReference type="ChEBI" id="CHEBI:18420"/>
    </ligand>
</feature>
<evidence type="ECO:0000313" key="7">
    <source>
        <dbReference type="Proteomes" id="UP000254572"/>
    </source>
</evidence>
<name>A0A381EG17_9GAMM</name>
<sequence length="294" mass="32604">MNAHQLGACLYVPATHPQLVAIARGDKLPGVRSLIYCTEDSVSARDLPQALANLAAALAATPDDCLRHRFIRLRDAGVMRQVLAMPHIERIHGFVLPKITAASLGDYRDLRGTAFRLMPTLETQETYRESEVLRLLDTFDRDGWRAHILCLRIGGNDLLSQLHLRRPPDVTLYATPLGTLIDRLVGLCKPAGYLLSAPVFEYLDRPNLLAQEVREDLRHGLTGKSAIHPAQVAVIEREYRVSQEERDLAQQILASEEAVFRAGGAMQETAVHRNWAQATLHRAAAFPTAAEDGE</sequence>
<evidence type="ECO:0000256" key="3">
    <source>
        <dbReference type="ARBA" id="ARBA00022842"/>
    </source>
</evidence>
<dbReference type="GO" id="GO:0006107">
    <property type="term" value="P:oxaloacetate metabolic process"/>
    <property type="evidence" value="ECO:0007669"/>
    <property type="project" value="TreeGrafter"/>
</dbReference>
<dbReference type="OrthoDB" id="348111at2"/>
<evidence type="ECO:0000256" key="2">
    <source>
        <dbReference type="ARBA" id="ARBA00022723"/>
    </source>
</evidence>
<dbReference type="AlphaFoldDB" id="A0A381EG17"/>
<dbReference type="PANTHER" id="PTHR32308:SF10">
    <property type="entry name" value="CITRATE LYASE SUBUNIT BETA"/>
    <property type="match status" value="1"/>
</dbReference>
<dbReference type="InterPro" id="IPR011206">
    <property type="entry name" value="Citrate_lyase_beta/mcl1/mcl2"/>
</dbReference>
<evidence type="ECO:0000256" key="4">
    <source>
        <dbReference type="PIRSR" id="PIRSR015582-1"/>
    </source>
</evidence>
<organism evidence="6 7">
    <name type="scientific">Cardiobacterium valvarum</name>
    <dbReference type="NCBI Taxonomy" id="194702"/>
    <lineage>
        <taxon>Bacteria</taxon>
        <taxon>Pseudomonadati</taxon>
        <taxon>Pseudomonadota</taxon>
        <taxon>Gammaproteobacteria</taxon>
        <taxon>Cardiobacteriales</taxon>
        <taxon>Cardiobacteriaceae</taxon>
        <taxon>Cardiobacterium</taxon>
    </lineage>
</organism>
<dbReference type="RefSeq" id="WP_115612631.1">
    <property type="nucleotide sequence ID" value="NZ_JBHLZC010000001.1"/>
</dbReference>
<comment type="cofactor">
    <cofactor evidence="1">
        <name>Mg(2+)</name>
        <dbReference type="ChEBI" id="CHEBI:18420"/>
    </cofactor>
</comment>
<evidence type="ECO:0000256" key="1">
    <source>
        <dbReference type="ARBA" id="ARBA00001946"/>
    </source>
</evidence>
<dbReference type="GO" id="GO:0000287">
    <property type="term" value="F:magnesium ion binding"/>
    <property type="evidence" value="ECO:0007669"/>
    <property type="project" value="TreeGrafter"/>
</dbReference>
<gene>
    <name evidence="6" type="ORF">NCTC13294_02586</name>
</gene>
<dbReference type="InterPro" id="IPR039480">
    <property type="entry name" value="C-C_Bond_Lyase-like"/>
</dbReference>
<dbReference type="PIRSF" id="PIRSF015582">
    <property type="entry name" value="Cit_lyase_B"/>
    <property type="match status" value="1"/>
</dbReference>
<dbReference type="SUPFAM" id="SSF51621">
    <property type="entry name" value="Phosphoenolpyruvate/pyruvate domain"/>
    <property type="match status" value="1"/>
</dbReference>
<feature type="binding site" evidence="4">
    <location>
        <position position="131"/>
    </location>
    <ligand>
        <name>substrate</name>
    </ligand>
</feature>
<dbReference type="Gene3D" id="3.20.20.60">
    <property type="entry name" value="Phosphoenolpyruvate-binding domains"/>
    <property type="match status" value="1"/>
</dbReference>
<evidence type="ECO:0000313" key="6">
    <source>
        <dbReference type="EMBL" id="SUX25697.1"/>
    </source>
</evidence>
<keyword evidence="6" id="KW-0456">Lyase</keyword>
<dbReference type="InterPro" id="IPR040442">
    <property type="entry name" value="Pyrv_kinase-like_dom_sf"/>
</dbReference>
<feature type="binding site" evidence="4">
    <location>
        <position position="69"/>
    </location>
    <ligand>
        <name>substrate</name>
    </ligand>
</feature>
<dbReference type="PANTHER" id="PTHR32308">
    <property type="entry name" value="LYASE BETA SUBUNIT, PUTATIVE (AFU_ORTHOLOGUE AFUA_4G13030)-RELATED"/>
    <property type="match status" value="1"/>
</dbReference>
<feature type="binding site" evidence="5">
    <location>
        <position position="157"/>
    </location>
    <ligand>
        <name>Mg(2+)</name>
        <dbReference type="ChEBI" id="CHEBI:18420"/>
    </ligand>
</feature>
<dbReference type="EMBL" id="UFUW01000001">
    <property type="protein sequence ID" value="SUX25697.1"/>
    <property type="molecule type" value="Genomic_DNA"/>
</dbReference>
<keyword evidence="2 5" id="KW-0479">Metal-binding</keyword>
<dbReference type="Proteomes" id="UP000254572">
    <property type="component" value="Unassembled WGS sequence"/>
</dbReference>
<keyword evidence="7" id="KW-1185">Reference proteome</keyword>
<proteinExistence type="predicted"/>
<protein>
    <submittedName>
        <fullName evidence="6">Citrate lyase beta subunit</fullName>
    </submittedName>
</protein>
<dbReference type="GO" id="GO:0016829">
    <property type="term" value="F:lyase activity"/>
    <property type="evidence" value="ECO:0007669"/>
    <property type="project" value="UniProtKB-KW"/>
</dbReference>
<accession>A0A381EG17</accession>
<reference evidence="6 7" key="1">
    <citation type="submission" date="2018-06" db="EMBL/GenBank/DDBJ databases">
        <authorList>
            <consortium name="Pathogen Informatics"/>
            <person name="Doyle S."/>
        </authorList>
    </citation>
    <scope>NUCLEOTIDE SEQUENCE [LARGE SCALE GENOMIC DNA]</scope>
    <source>
        <strain evidence="6 7">NCTC13294</strain>
    </source>
</reference>
<keyword evidence="3 5" id="KW-0460">Magnesium</keyword>